<dbReference type="Proteomes" id="UP000027138">
    <property type="component" value="Unassembled WGS sequence"/>
</dbReference>
<proteinExistence type="predicted"/>
<dbReference type="PANTHER" id="PTHR35704">
    <property type="entry name" value="OS02G0254600 PROTEIN"/>
    <property type="match status" value="1"/>
</dbReference>
<dbReference type="OrthoDB" id="690994at2759"/>
<keyword evidence="3" id="KW-1185">Reference proteome</keyword>
<name>A0A067JMU7_JATCU</name>
<organism evidence="2 3">
    <name type="scientific">Jatropha curcas</name>
    <name type="common">Barbados nut</name>
    <dbReference type="NCBI Taxonomy" id="180498"/>
    <lineage>
        <taxon>Eukaryota</taxon>
        <taxon>Viridiplantae</taxon>
        <taxon>Streptophyta</taxon>
        <taxon>Embryophyta</taxon>
        <taxon>Tracheophyta</taxon>
        <taxon>Spermatophyta</taxon>
        <taxon>Magnoliopsida</taxon>
        <taxon>eudicotyledons</taxon>
        <taxon>Gunneridae</taxon>
        <taxon>Pentapetalae</taxon>
        <taxon>rosids</taxon>
        <taxon>fabids</taxon>
        <taxon>Malpighiales</taxon>
        <taxon>Euphorbiaceae</taxon>
        <taxon>Crotonoideae</taxon>
        <taxon>Jatropheae</taxon>
        <taxon>Jatropha</taxon>
    </lineage>
</organism>
<evidence type="ECO:0000256" key="1">
    <source>
        <dbReference type="SAM" id="MobiDB-lite"/>
    </source>
</evidence>
<dbReference type="KEGG" id="jcu:105645670"/>
<sequence length="115" mass="13412">MGNCIKPSSMKKQQEEDFEMEKYRDYGDEEQEFEKENGSFDSENNSKNGVKVKIVLTKEELEWLMFQLTVSNGGKKLADVLQEIERERVKGKVRTCWKPSLESIIESPEGLDMER</sequence>
<evidence type="ECO:0000313" key="3">
    <source>
        <dbReference type="Proteomes" id="UP000027138"/>
    </source>
</evidence>
<reference evidence="2 3" key="1">
    <citation type="journal article" date="2014" name="PLoS ONE">
        <title>Global Analysis of Gene Expression Profiles in Physic Nut (Jatropha curcas L.) Seedlings Exposed to Salt Stress.</title>
        <authorList>
            <person name="Zhang L."/>
            <person name="Zhang C."/>
            <person name="Wu P."/>
            <person name="Chen Y."/>
            <person name="Li M."/>
            <person name="Jiang H."/>
            <person name="Wu G."/>
        </authorList>
    </citation>
    <scope>NUCLEOTIDE SEQUENCE [LARGE SCALE GENOMIC DNA]</scope>
    <source>
        <strain evidence="3">cv. GZQX0401</strain>
        <tissue evidence="2">Young leaves</tissue>
    </source>
</reference>
<feature type="region of interest" description="Disordered" evidence="1">
    <location>
        <begin position="24"/>
        <end position="46"/>
    </location>
</feature>
<evidence type="ECO:0000313" key="2">
    <source>
        <dbReference type="EMBL" id="KDP25296.1"/>
    </source>
</evidence>
<dbReference type="PANTHER" id="PTHR35704:SF1">
    <property type="entry name" value="OS02G0254600 PROTEIN"/>
    <property type="match status" value="1"/>
</dbReference>
<dbReference type="EMBL" id="KK914993">
    <property type="protein sequence ID" value="KDP25296.1"/>
    <property type="molecule type" value="Genomic_DNA"/>
</dbReference>
<dbReference type="AlphaFoldDB" id="A0A067JMU7"/>
<gene>
    <name evidence="2" type="ORF">JCGZ_20452</name>
</gene>
<protein>
    <submittedName>
        <fullName evidence="2">Uncharacterized protein</fullName>
    </submittedName>
</protein>
<accession>A0A067JMU7</accession>